<feature type="region of interest" description="Disordered" evidence="1">
    <location>
        <begin position="149"/>
        <end position="222"/>
    </location>
</feature>
<name>A0A914NA74_MELIC</name>
<protein>
    <recommendedName>
        <fullName evidence="2">DUF7515 domain-containing protein</fullName>
    </recommendedName>
</protein>
<feature type="domain" description="DUF7515" evidence="2">
    <location>
        <begin position="7"/>
        <end position="91"/>
    </location>
</feature>
<keyword evidence="3" id="KW-1185">Reference proteome</keyword>
<dbReference type="WBParaSite" id="Minc3s04925g37282">
    <property type="protein sequence ID" value="Minc3s04925g37282"/>
    <property type="gene ID" value="Minc3s04925g37282"/>
</dbReference>
<proteinExistence type="predicted"/>
<feature type="compositionally biased region" description="Polar residues" evidence="1">
    <location>
        <begin position="157"/>
        <end position="166"/>
    </location>
</feature>
<dbReference type="Proteomes" id="UP000887563">
    <property type="component" value="Unplaced"/>
</dbReference>
<evidence type="ECO:0000313" key="3">
    <source>
        <dbReference type="Proteomes" id="UP000887563"/>
    </source>
</evidence>
<dbReference type="AlphaFoldDB" id="A0A914NA74"/>
<dbReference type="InterPro" id="IPR055937">
    <property type="entry name" value="DUF7515"/>
</dbReference>
<feature type="compositionally biased region" description="Basic and acidic residues" evidence="1">
    <location>
        <begin position="199"/>
        <end position="222"/>
    </location>
</feature>
<evidence type="ECO:0000313" key="4">
    <source>
        <dbReference type="WBParaSite" id="Minc3s04925g37282"/>
    </source>
</evidence>
<evidence type="ECO:0000256" key="1">
    <source>
        <dbReference type="SAM" id="MobiDB-lite"/>
    </source>
</evidence>
<organism evidence="3 4">
    <name type="scientific">Meloidogyne incognita</name>
    <name type="common">Southern root-knot nematode worm</name>
    <name type="synonym">Oxyuris incognita</name>
    <dbReference type="NCBI Taxonomy" id="6306"/>
    <lineage>
        <taxon>Eukaryota</taxon>
        <taxon>Metazoa</taxon>
        <taxon>Ecdysozoa</taxon>
        <taxon>Nematoda</taxon>
        <taxon>Chromadorea</taxon>
        <taxon>Rhabditida</taxon>
        <taxon>Tylenchina</taxon>
        <taxon>Tylenchomorpha</taxon>
        <taxon>Tylenchoidea</taxon>
        <taxon>Meloidogynidae</taxon>
        <taxon>Meloidogyninae</taxon>
        <taxon>Meloidogyne</taxon>
        <taxon>Meloidogyne incognita group</taxon>
    </lineage>
</organism>
<evidence type="ECO:0000259" key="2">
    <source>
        <dbReference type="Pfam" id="PF24359"/>
    </source>
</evidence>
<reference evidence="4" key="1">
    <citation type="submission" date="2022-11" db="UniProtKB">
        <authorList>
            <consortium name="WormBaseParasite"/>
        </authorList>
    </citation>
    <scope>IDENTIFICATION</scope>
</reference>
<sequence>MPGTSQELHDFAKKVHQTLGSKYEGYRLADLKFDIHDDFNINADDKANQLGYSTFKELIESDAFENFVIIQQDIGSLDNAKIYKARPDDKYKLIYEQQKQWSRHKENEQARMLRKYAHYMASSNNNNAPPQPLNRIFFDTRGRYVHPRHGNKFGNYLNKNSHQRNPQGLGEPQGLDDYFDEDFVEENNGKEEEGEEEYQDFRGSDSGKGEEKKNEKEEEYKQENVEITLKKARPKEFILPKSNTNQITTEKNKDEQPILDISFTKNNSVNQDFSREKSRSTKQITTKIIWDEEEDEEEISTNHNNIYVPEGKLINIDDE</sequence>
<accession>A0A914NA74</accession>
<dbReference type="Pfam" id="PF24359">
    <property type="entry name" value="DUF7515"/>
    <property type="match status" value="1"/>
</dbReference>